<feature type="transmembrane region" description="Helical" evidence="2">
    <location>
        <begin position="38"/>
        <end position="56"/>
    </location>
</feature>
<dbReference type="Proteomes" id="UP000032679">
    <property type="component" value="Unassembled WGS sequence"/>
</dbReference>
<evidence type="ECO:0000256" key="2">
    <source>
        <dbReference type="SAM" id="Phobius"/>
    </source>
</evidence>
<sequence length="138" mass="14653">MTAPLLLAAGGAFGIGTVVGWFLYFTNRYRRDVTFADVGHLLVALAGGASTAVFRWDGPTHMVIWGSYGLGIFSGFFGYFAVLLVLMARSRGAFSASYLIDGRSRLPGPGEGYAPGTEPPAHSFTARPEPIGPSHPDQ</sequence>
<feature type="region of interest" description="Disordered" evidence="1">
    <location>
        <begin position="101"/>
        <end position="138"/>
    </location>
</feature>
<evidence type="ECO:0000313" key="4">
    <source>
        <dbReference type="Proteomes" id="UP000032679"/>
    </source>
</evidence>
<organism evidence="3 4">
    <name type="scientific">Tanticharoenia sakaeratensis NBRC 103193</name>
    <dbReference type="NCBI Taxonomy" id="1231623"/>
    <lineage>
        <taxon>Bacteria</taxon>
        <taxon>Pseudomonadati</taxon>
        <taxon>Pseudomonadota</taxon>
        <taxon>Alphaproteobacteria</taxon>
        <taxon>Acetobacterales</taxon>
        <taxon>Acetobacteraceae</taxon>
        <taxon>Tanticharoenia</taxon>
    </lineage>
</organism>
<evidence type="ECO:0000256" key="1">
    <source>
        <dbReference type="SAM" id="MobiDB-lite"/>
    </source>
</evidence>
<keyword evidence="2" id="KW-0812">Transmembrane</keyword>
<keyword evidence="4" id="KW-1185">Reference proteome</keyword>
<feature type="transmembrane region" description="Helical" evidence="2">
    <location>
        <begin position="62"/>
        <end position="86"/>
    </location>
</feature>
<dbReference type="OrthoDB" id="3400644at2"/>
<proteinExistence type="predicted"/>
<protein>
    <submittedName>
        <fullName evidence="3">Uncharacterized protein</fullName>
    </submittedName>
</protein>
<name>A0A0D6MMU1_9PROT</name>
<dbReference type="RefSeq" id="WP_048849151.1">
    <property type="nucleotide sequence ID" value="NZ_BALE01000025.1"/>
</dbReference>
<evidence type="ECO:0000313" key="3">
    <source>
        <dbReference type="EMBL" id="GAN54613.1"/>
    </source>
</evidence>
<gene>
    <name evidence="3" type="ORF">Tasa_025_044</name>
</gene>
<comment type="caution">
    <text evidence="3">The sequence shown here is derived from an EMBL/GenBank/DDBJ whole genome shotgun (WGS) entry which is preliminary data.</text>
</comment>
<keyword evidence="2" id="KW-1133">Transmembrane helix</keyword>
<dbReference type="EMBL" id="BALE01000025">
    <property type="protein sequence ID" value="GAN54613.1"/>
    <property type="molecule type" value="Genomic_DNA"/>
</dbReference>
<dbReference type="AlphaFoldDB" id="A0A0D6MMU1"/>
<feature type="transmembrane region" description="Helical" evidence="2">
    <location>
        <begin position="6"/>
        <end position="26"/>
    </location>
</feature>
<accession>A0A0D6MMU1</accession>
<reference evidence="3 4" key="1">
    <citation type="submission" date="2012-10" db="EMBL/GenBank/DDBJ databases">
        <title>Genome sequencing of Tanticharoenia sakaeratensis NBRC 103193.</title>
        <authorList>
            <person name="Azuma Y."/>
            <person name="Hadano H."/>
            <person name="Hirakawa H."/>
            <person name="Matsushita K."/>
        </authorList>
    </citation>
    <scope>NUCLEOTIDE SEQUENCE [LARGE SCALE GENOMIC DNA]</scope>
    <source>
        <strain evidence="3 4">NBRC 103193</strain>
    </source>
</reference>
<keyword evidence="2" id="KW-0472">Membrane</keyword>
<dbReference type="STRING" id="1231623.Tasa_025_044"/>